<accession>A0A2U1AY24</accession>
<protein>
    <recommendedName>
        <fullName evidence="4">Lipocalin-like protein</fullName>
    </recommendedName>
</protein>
<feature type="signal peptide" evidence="1">
    <location>
        <begin position="1"/>
        <end position="19"/>
    </location>
</feature>
<organism evidence="2 3">
    <name type="scientific">Pontibacter virosus</name>
    <dbReference type="NCBI Taxonomy" id="1765052"/>
    <lineage>
        <taxon>Bacteria</taxon>
        <taxon>Pseudomonadati</taxon>
        <taxon>Bacteroidota</taxon>
        <taxon>Cytophagia</taxon>
        <taxon>Cytophagales</taxon>
        <taxon>Hymenobacteraceae</taxon>
        <taxon>Pontibacter</taxon>
    </lineage>
</organism>
<dbReference type="Proteomes" id="UP000245466">
    <property type="component" value="Unassembled WGS sequence"/>
</dbReference>
<comment type="caution">
    <text evidence="2">The sequence shown here is derived from an EMBL/GenBank/DDBJ whole genome shotgun (WGS) entry which is preliminary data.</text>
</comment>
<gene>
    <name evidence="2" type="ORF">C8E01_105254</name>
</gene>
<name>A0A2U1AY24_9BACT</name>
<dbReference type="AlphaFoldDB" id="A0A2U1AY24"/>
<evidence type="ECO:0000313" key="2">
    <source>
        <dbReference type="EMBL" id="PVY41325.1"/>
    </source>
</evidence>
<keyword evidence="3" id="KW-1185">Reference proteome</keyword>
<dbReference type="PROSITE" id="PS51257">
    <property type="entry name" value="PROKAR_LIPOPROTEIN"/>
    <property type="match status" value="1"/>
</dbReference>
<reference evidence="2 3" key="1">
    <citation type="submission" date="2018-04" db="EMBL/GenBank/DDBJ databases">
        <title>Genomic Encyclopedia of Type Strains, Phase IV (KMG-IV): sequencing the most valuable type-strain genomes for metagenomic binning, comparative biology and taxonomic classification.</title>
        <authorList>
            <person name="Goeker M."/>
        </authorList>
    </citation>
    <scope>NUCLEOTIDE SEQUENCE [LARGE SCALE GENOMIC DNA]</scope>
    <source>
        <strain evidence="2 3">DSM 100231</strain>
    </source>
</reference>
<evidence type="ECO:0008006" key="4">
    <source>
        <dbReference type="Google" id="ProtNLM"/>
    </source>
</evidence>
<dbReference type="OrthoDB" id="851883at2"/>
<dbReference type="EMBL" id="QEKI01000005">
    <property type="protein sequence ID" value="PVY41325.1"/>
    <property type="molecule type" value="Genomic_DNA"/>
</dbReference>
<proteinExistence type="predicted"/>
<feature type="chain" id="PRO_5015656786" description="Lipocalin-like protein" evidence="1">
    <location>
        <begin position="20"/>
        <end position="158"/>
    </location>
</feature>
<sequence length="158" mass="18095">MKKLLLLPLFFALVLTSCGDDEDEKLEPPVSEIDAKMRGDWTNTQIKRVYYSDQNEVMYTDSVQYQTTFSFNGKQLTVTAPGSNPEVMNYSFPDPDDSTVIELQRGADRGKYTVSSISDSDMTWVEEKQYAGFPEEAPDNEKTTSQKGVYTWKFVRKR</sequence>
<evidence type="ECO:0000313" key="3">
    <source>
        <dbReference type="Proteomes" id="UP000245466"/>
    </source>
</evidence>
<dbReference type="RefSeq" id="WP_133242752.1">
    <property type="nucleotide sequence ID" value="NZ_QEKI01000005.1"/>
</dbReference>
<keyword evidence="1" id="KW-0732">Signal</keyword>
<evidence type="ECO:0000256" key="1">
    <source>
        <dbReference type="SAM" id="SignalP"/>
    </source>
</evidence>